<name>A0A3E2N0I5_MYCMR</name>
<accession>A0A3E2N0I5</accession>
<sequence length="66" mass="6613">MLLALPADQQPTGTDNARIPIFPGASRRIAGTGAAGAADETARHGCATAAAEQQAALSTAARRGLR</sequence>
<reference evidence="2 3" key="1">
    <citation type="journal article" date="2018" name="Sci. Rep.">
        <title>Extensive genomic diversity among Mycobacterium marinum strains revealed by whole genome sequencing.</title>
        <authorList>
            <person name="Das S."/>
            <person name="Pettersson B.M."/>
            <person name="Behra P.R."/>
            <person name="Mallick A."/>
            <person name="Cheramie M."/>
            <person name="Ramesh M."/>
            <person name="Shirreff L."/>
            <person name="DuCote T."/>
            <person name="Dasgupta S."/>
            <person name="Ennis D.G."/>
            <person name="Kirsebom L.A."/>
        </authorList>
    </citation>
    <scope>NUCLEOTIDE SEQUENCE [LARGE SCALE GENOMIC DNA]</scope>
    <source>
        <strain evidence="2 3">Davis1</strain>
    </source>
</reference>
<organism evidence="2 3">
    <name type="scientific">Mycobacterium marinum</name>
    <dbReference type="NCBI Taxonomy" id="1781"/>
    <lineage>
        <taxon>Bacteria</taxon>
        <taxon>Bacillati</taxon>
        <taxon>Actinomycetota</taxon>
        <taxon>Actinomycetes</taxon>
        <taxon>Mycobacteriales</taxon>
        <taxon>Mycobacteriaceae</taxon>
        <taxon>Mycobacterium</taxon>
        <taxon>Mycobacterium ulcerans group</taxon>
    </lineage>
</organism>
<gene>
    <name evidence="2" type="ORF">DAVIS_01026</name>
</gene>
<dbReference type="AlphaFoldDB" id="A0A3E2N0I5"/>
<dbReference type="RefSeq" id="WP_015354770.1">
    <property type="nucleotide sequence ID" value="NZ_BQLB01000029.1"/>
</dbReference>
<evidence type="ECO:0000313" key="3">
    <source>
        <dbReference type="Proteomes" id="UP000257451"/>
    </source>
</evidence>
<proteinExistence type="predicted"/>
<evidence type="ECO:0000256" key="1">
    <source>
        <dbReference type="SAM" id="MobiDB-lite"/>
    </source>
</evidence>
<dbReference type="Proteomes" id="UP000257451">
    <property type="component" value="Unassembled WGS sequence"/>
</dbReference>
<protein>
    <submittedName>
        <fullName evidence="2">Uncharacterized protein</fullName>
    </submittedName>
</protein>
<dbReference type="EMBL" id="PEDF01000024">
    <property type="protein sequence ID" value="RFZ46080.1"/>
    <property type="molecule type" value="Genomic_DNA"/>
</dbReference>
<feature type="region of interest" description="Disordered" evidence="1">
    <location>
        <begin position="1"/>
        <end position="20"/>
    </location>
</feature>
<comment type="caution">
    <text evidence="2">The sequence shown here is derived from an EMBL/GenBank/DDBJ whole genome shotgun (WGS) entry which is preliminary data.</text>
</comment>
<evidence type="ECO:0000313" key="2">
    <source>
        <dbReference type="EMBL" id="RFZ46080.1"/>
    </source>
</evidence>